<dbReference type="AlphaFoldDB" id="A0A1M6B8Z7"/>
<dbReference type="OrthoDB" id="1098521at2"/>
<proteinExistence type="predicted"/>
<sequence length="146" mass="16809">MELRRIEILLEKYFEGNTSITEEKEIKAYFSSDLVAPELEHLKPMFVNFQNQKEIQFTKSLPLQPRKRNYVKWIGVAASLVALFGTLLYFNYNQNSDPALGTFSSPEEALVETQKALEMVSSEMNKGVESMAVLNEFEQTKKSIFK</sequence>
<dbReference type="STRING" id="683124.SAMN05444337_0035"/>
<keyword evidence="1" id="KW-1133">Transmembrane helix</keyword>
<keyword evidence="1" id="KW-0812">Transmembrane</keyword>
<name>A0A1M6B8Z7_9FLAO</name>
<accession>A0A1M6B8Z7</accession>
<keyword evidence="3" id="KW-1185">Reference proteome</keyword>
<evidence type="ECO:0000256" key="1">
    <source>
        <dbReference type="SAM" id="Phobius"/>
    </source>
</evidence>
<evidence type="ECO:0000313" key="2">
    <source>
        <dbReference type="EMBL" id="SHI45224.1"/>
    </source>
</evidence>
<keyword evidence="1" id="KW-0472">Membrane</keyword>
<reference evidence="2 3" key="1">
    <citation type="submission" date="2016-11" db="EMBL/GenBank/DDBJ databases">
        <authorList>
            <person name="Jaros S."/>
            <person name="Januszkiewicz K."/>
            <person name="Wedrychowicz H."/>
        </authorList>
    </citation>
    <scope>NUCLEOTIDE SEQUENCE [LARGE SCALE GENOMIC DNA]</scope>
    <source>
        <strain evidence="2 3">DSM 22807</strain>
    </source>
</reference>
<evidence type="ECO:0000313" key="3">
    <source>
        <dbReference type="Proteomes" id="UP000184232"/>
    </source>
</evidence>
<dbReference type="EMBL" id="FQZH01000001">
    <property type="protein sequence ID" value="SHI45224.1"/>
    <property type="molecule type" value="Genomic_DNA"/>
</dbReference>
<dbReference type="Proteomes" id="UP000184232">
    <property type="component" value="Unassembled WGS sequence"/>
</dbReference>
<protein>
    <submittedName>
        <fullName evidence="2">Uncharacterized protein</fullName>
    </submittedName>
</protein>
<dbReference type="RefSeq" id="WP_072780287.1">
    <property type="nucleotide sequence ID" value="NZ_CP045292.1"/>
</dbReference>
<feature type="transmembrane region" description="Helical" evidence="1">
    <location>
        <begin position="70"/>
        <end position="90"/>
    </location>
</feature>
<gene>
    <name evidence="2" type="ORF">SAMN05444337_0035</name>
</gene>
<organism evidence="2 3">
    <name type="scientific">Flavobacterium haoranii</name>
    <dbReference type="NCBI Taxonomy" id="683124"/>
    <lineage>
        <taxon>Bacteria</taxon>
        <taxon>Pseudomonadati</taxon>
        <taxon>Bacteroidota</taxon>
        <taxon>Flavobacteriia</taxon>
        <taxon>Flavobacteriales</taxon>
        <taxon>Flavobacteriaceae</taxon>
        <taxon>Flavobacterium</taxon>
    </lineage>
</organism>